<sequence>MNSFRSVPQAEDHPKHREFFEQLDAPEAKQYAEEFAALEKALWDYIVKDYSCLKNKIRTHRSHRTTGRSRPHGAHHNHSCNTLLSDEPHQVVFDSLAKDLPLQNTDRSDPVDGQSALVDQQPTTCAIAQSDERARMLYNTPISQQSPTQQSQQSLSSSVHHPTTPPQYSESTAEMSSHPAFVVQPWTLTNTIPMAPEYISHLPQWDFATHAVTNTPFPAYDICLAGHQHRSLGSLPTDPERMQTQLAEQTTASPHMAGYEQYQSQASLSTFGRPAHDPSHLRMNVRGQSVAEVPWECAENQDSRDSYHPHAITPNTTMTNLSRLRPQLQGPGFGTGSALSDVDESAMMNYTVAFVEPETYFLHRQLERNSQEVDVASMVCTTNMASLGDIRQRIQY</sequence>
<feature type="region of interest" description="Disordered" evidence="1">
    <location>
        <begin position="142"/>
        <end position="176"/>
    </location>
</feature>
<protein>
    <submittedName>
        <fullName evidence="2">Uncharacterized protein</fullName>
    </submittedName>
</protein>
<dbReference type="GeneID" id="85399834"/>
<dbReference type="AlphaFoldDB" id="A0AAD8UDD3"/>
<name>A0AAD8UDD3_GLOAC</name>
<evidence type="ECO:0000256" key="1">
    <source>
        <dbReference type="SAM" id="MobiDB-lite"/>
    </source>
</evidence>
<dbReference type="RefSeq" id="XP_060359714.1">
    <property type="nucleotide sequence ID" value="XM_060515936.1"/>
</dbReference>
<feature type="compositionally biased region" description="Low complexity" evidence="1">
    <location>
        <begin position="143"/>
        <end position="158"/>
    </location>
</feature>
<gene>
    <name evidence="2" type="ORF">BDZ83DRAFT_80911</name>
</gene>
<feature type="region of interest" description="Disordered" evidence="1">
    <location>
        <begin position="61"/>
        <end position="82"/>
    </location>
</feature>
<feature type="compositionally biased region" description="Basic residues" evidence="1">
    <location>
        <begin position="61"/>
        <end position="78"/>
    </location>
</feature>
<feature type="compositionally biased region" description="Polar residues" evidence="1">
    <location>
        <begin position="166"/>
        <end position="175"/>
    </location>
</feature>
<reference evidence="2" key="1">
    <citation type="submission" date="2021-12" db="EMBL/GenBank/DDBJ databases">
        <title>Comparative genomics, transcriptomics and evolutionary studies reveal genomic signatures of adaptation to plant cell wall in hemibiotrophic fungi.</title>
        <authorList>
            <consortium name="DOE Joint Genome Institute"/>
            <person name="Baroncelli R."/>
            <person name="Diaz J.F."/>
            <person name="Benocci T."/>
            <person name="Peng M."/>
            <person name="Battaglia E."/>
            <person name="Haridas S."/>
            <person name="Andreopoulos W."/>
            <person name="Labutti K."/>
            <person name="Pangilinan J."/>
            <person name="Floch G.L."/>
            <person name="Makela M.R."/>
            <person name="Henrissat B."/>
            <person name="Grigoriev I.V."/>
            <person name="Crouch J.A."/>
            <person name="De Vries R.P."/>
            <person name="Sukno S.A."/>
            <person name="Thon M.R."/>
        </authorList>
    </citation>
    <scope>NUCLEOTIDE SEQUENCE</scope>
    <source>
        <strain evidence="2">CBS 112980</strain>
    </source>
</reference>
<comment type="caution">
    <text evidence="2">The sequence shown here is derived from an EMBL/GenBank/DDBJ whole genome shotgun (WGS) entry which is preliminary data.</text>
</comment>
<dbReference type="EMBL" id="JAHMHS010000138">
    <property type="protein sequence ID" value="KAK1713388.1"/>
    <property type="molecule type" value="Genomic_DNA"/>
</dbReference>
<organism evidence="2 3">
    <name type="scientific">Glomerella acutata</name>
    <name type="common">Colletotrichum acutatum</name>
    <dbReference type="NCBI Taxonomy" id="27357"/>
    <lineage>
        <taxon>Eukaryota</taxon>
        <taxon>Fungi</taxon>
        <taxon>Dikarya</taxon>
        <taxon>Ascomycota</taxon>
        <taxon>Pezizomycotina</taxon>
        <taxon>Sordariomycetes</taxon>
        <taxon>Hypocreomycetidae</taxon>
        <taxon>Glomerellales</taxon>
        <taxon>Glomerellaceae</taxon>
        <taxon>Colletotrichum</taxon>
        <taxon>Colletotrichum acutatum species complex</taxon>
    </lineage>
</organism>
<evidence type="ECO:0000313" key="3">
    <source>
        <dbReference type="Proteomes" id="UP001244207"/>
    </source>
</evidence>
<feature type="region of interest" description="Disordered" evidence="1">
    <location>
        <begin position="101"/>
        <end position="123"/>
    </location>
</feature>
<evidence type="ECO:0000313" key="2">
    <source>
        <dbReference type="EMBL" id="KAK1713388.1"/>
    </source>
</evidence>
<dbReference type="Proteomes" id="UP001244207">
    <property type="component" value="Unassembled WGS sequence"/>
</dbReference>
<keyword evidence="3" id="KW-1185">Reference proteome</keyword>
<proteinExistence type="predicted"/>
<accession>A0AAD8UDD3</accession>